<dbReference type="InterPro" id="IPR009057">
    <property type="entry name" value="Homeodomain-like_sf"/>
</dbReference>
<dbReference type="PANTHER" id="PTHR16466">
    <property type="entry name" value="TELOMERE REPEAT-BINDING FACTOR 2-INTERACTING PROTEIN 1"/>
    <property type="match status" value="1"/>
</dbReference>
<dbReference type="Gene3D" id="1.10.10.60">
    <property type="entry name" value="Homeodomain-like"/>
    <property type="match status" value="1"/>
</dbReference>
<reference evidence="8" key="3">
    <citation type="submission" date="2021-02" db="UniProtKB">
        <authorList>
            <consortium name="EnsemblMetazoa"/>
        </authorList>
    </citation>
    <scope>IDENTIFICATION</scope>
    <source>
        <strain evidence="8">USDA</strain>
    </source>
</reference>
<evidence type="ECO:0000256" key="2">
    <source>
        <dbReference type="ARBA" id="ARBA00022454"/>
    </source>
</evidence>
<dbReference type="RefSeq" id="XP_002422962.1">
    <property type="nucleotide sequence ID" value="XM_002422917.1"/>
</dbReference>
<sequence length="111" mass="13137">MNSNQNIKSKREEEKEISKGYTLEEDVAIVNYITDKKRYLHASGIQVWKNAEKIKICPGRSYLSMKERYRKTILKNIKSYKIDKNLICKILEFQRATQAGKRIIRLKELQS</sequence>
<keyword evidence="5" id="KW-0805">Transcription regulation</keyword>
<dbReference type="GO" id="GO:0010833">
    <property type="term" value="P:telomere maintenance via telomere lengthening"/>
    <property type="evidence" value="ECO:0007669"/>
    <property type="project" value="UniProtKB-UniRule"/>
</dbReference>
<reference evidence="7" key="2">
    <citation type="submission" date="2007-04" db="EMBL/GenBank/DDBJ databases">
        <title>The genome of the human body louse.</title>
        <authorList>
            <consortium name="The Human Body Louse Genome Consortium"/>
            <person name="Kirkness E."/>
            <person name="Walenz B."/>
            <person name="Hass B."/>
            <person name="Bruggner R."/>
            <person name="Strausberg R."/>
        </authorList>
    </citation>
    <scope>NUCLEOTIDE SEQUENCE</scope>
    <source>
        <strain evidence="7">USDA</strain>
    </source>
</reference>
<accession>E0VA18</accession>
<evidence type="ECO:0000259" key="6">
    <source>
        <dbReference type="Pfam" id="PF08914"/>
    </source>
</evidence>
<keyword evidence="5" id="KW-0010">Activator</keyword>
<evidence type="ECO:0000313" key="7">
    <source>
        <dbReference type="EMBL" id="EEB10224.1"/>
    </source>
</evidence>
<comment type="subcellular location">
    <subcellularLocation>
        <location evidence="5">Nucleus</location>
    </subcellularLocation>
    <subcellularLocation>
        <location evidence="5">Chromosome</location>
        <location evidence="5">Telomere</location>
    </subcellularLocation>
</comment>
<organism>
    <name type="scientific">Pediculus humanus subsp. corporis</name>
    <name type="common">Body louse</name>
    <dbReference type="NCBI Taxonomy" id="121224"/>
    <lineage>
        <taxon>Eukaryota</taxon>
        <taxon>Metazoa</taxon>
        <taxon>Ecdysozoa</taxon>
        <taxon>Arthropoda</taxon>
        <taxon>Hexapoda</taxon>
        <taxon>Insecta</taxon>
        <taxon>Pterygota</taxon>
        <taxon>Neoptera</taxon>
        <taxon>Paraneoptera</taxon>
        <taxon>Psocodea</taxon>
        <taxon>Troctomorpha</taxon>
        <taxon>Phthiraptera</taxon>
        <taxon>Anoplura</taxon>
        <taxon>Pediculidae</taxon>
        <taxon>Pediculus</taxon>
    </lineage>
</organism>
<dbReference type="HOGENOM" id="CLU_2161378_0_0_1"/>
<dbReference type="VEuPathDB" id="VectorBase:PHUM025590"/>
<dbReference type="InterPro" id="IPR039595">
    <property type="entry name" value="TE2IP/Rap1"/>
</dbReference>
<dbReference type="GO" id="GO:0042162">
    <property type="term" value="F:telomeric DNA binding"/>
    <property type="evidence" value="ECO:0007669"/>
    <property type="project" value="TreeGrafter"/>
</dbReference>
<name>E0VA18_PEDHC</name>
<keyword evidence="3 5" id="KW-0779">Telomere</keyword>
<dbReference type="GO" id="GO:0006355">
    <property type="term" value="P:regulation of DNA-templated transcription"/>
    <property type="evidence" value="ECO:0007669"/>
    <property type="project" value="UniProtKB-UniRule"/>
</dbReference>
<protein>
    <recommendedName>
        <fullName evidence="5">Telomeric repeat-binding factor 2-interacting protein 1</fullName>
        <shortName evidence="5">TERF2-interacting telomeric protein 1</shortName>
    </recommendedName>
    <alternativeName>
        <fullName evidence="5">Repressor/activator protein 1 homolog</fullName>
    </alternativeName>
</protein>
<evidence type="ECO:0000256" key="4">
    <source>
        <dbReference type="ARBA" id="ARBA00023242"/>
    </source>
</evidence>
<evidence type="ECO:0000313" key="9">
    <source>
        <dbReference type="Proteomes" id="UP000009046"/>
    </source>
</evidence>
<dbReference type="GO" id="GO:0070187">
    <property type="term" value="C:shelterin complex"/>
    <property type="evidence" value="ECO:0007669"/>
    <property type="project" value="TreeGrafter"/>
</dbReference>
<evidence type="ECO:0000256" key="3">
    <source>
        <dbReference type="ARBA" id="ARBA00022895"/>
    </source>
</evidence>
<keyword evidence="2 5" id="KW-0158">Chromosome</keyword>
<dbReference type="CTD" id="8238843"/>
<comment type="function">
    <text evidence="5">Acts both as a regulator of telomere function and as a transcription regulator. Involved in the regulation of telomere length and protection as a component of the shelterin complex (telosome). Does not bind DNA directly: recruited to telomeric double-stranded 5'-TTAGGG-3' repeats via its interaction with terf2. Independently of its function in telomeres, also acts as a transcription regulator: recruited to extratelomeric 5'-TTAGGG-3' sites via its association with terf2 or other factors, and regulates gene expression.</text>
</comment>
<dbReference type="Proteomes" id="UP000009046">
    <property type="component" value="Unassembled WGS sequence"/>
</dbReference>
<dbReference type="EnsemblMetazoa" id="PHUM025590-RA">
    <property type="protein sequence ID" value="PHUM025590-PA"/>
    <property type="gene ID" value="PHUM025590"/>
</dbReference>
<dbReference type="EMBL" id="AAZO01000305">
    <property type="status" value="NOT_ANNOTATED_CDS"/>
    <property type="molecule type" value="Genomic_DNA"/>
</dbReference>
<dbReference type="AlphaFoldDB" id="E0VA18"/>
<proteinExistence type="inferred from homology"/>
<keyword evidence="4 5" id="KW-0539">Nucleus</keyword>
<dbReference type="KEGG" id="phu:Phum_PHUM025590"/>
<dbReference type="OrthoDB" id="10257855at2759"/>
<dbReference type="GeneID" id="8238843"/>
<dbReference type="EMBL" id="DS235004">
    <property type="protein sequence ID" value="EEB10224.1"/>
    <property type="molecule type" value="Genomic_DNA"/>
</dbReference>
<feature type="domain" description="TERF2-interacting telomeric protein 1 Myb" evidence="6">
    <location>
        <begin position="21"/>
        <end position="76"/>
    </location>
</feature>
<comment type="similarity">
    <text evidence="1 5">Belongs to the RAP1 family.</text>
</comment>
<keyword evidence="9" id="KW-1185">Reference proteome</keyword>
<dbReference type="PANTHER" id="PTHR16466:SF6">
    <property type="entry name" value="TELOMERIC REPEAT-BINDING FACTOR 2-INTERACTING PROTEIN 1"/>
    <property type="match status" value="1"/>
</dbReference>
<reference evidence="7" key="1">
    <citation type="submission" date="2007-04" db="EMBL/GenBank/DDBJ databases">
        <title>Annotation of Pediculus humanus corporis strain USDA.</title>
        <authorList>
            <person name="Kirkness E."/>
            <person name="Hannick L."/>
            <person name="Hass B."/>
            <person name="Bruggner R."/>
            <person name="Lawson D."/>
            <person name="Bidwell S."/>
            <person name="Joardar V."/>
            <person name="Caler E."/>
            <person name="Walenz B."/>
            <person name="Inman J."/>
            <person name="Schobel S."/>
            <person name="Galinsky K."/>
            <person name="Amedeo P."/>
            <person name="Strausberg R."/>
        </authorList>
    </citation>
    <scope>NUCLEOTIDE SEQUENCE</scope>
    <source>
        <strain evidence="7">USDA</strain>
    </source>
</reference>
<dbReference type="SUPFAM" id="SSF46689">
    <property type="entry name" value="Homeodomain-like"/>
    <property type="match status" value="1"/>
</dbReference>
<dbReference type="eggNOG" id="ENOG502T7UN">
    <property type="taxonomic scope" value="Eukaryota"/>
</dbReference>
<dbReference type="GO" id="GO:0031848">
    <property type="term" value="P:protection from non-homologous end joining at telomere"/>
    <property type="evidence" value="ECO:0007669"/>
    <property type="project" value="TreeGrafter"/>
</dbReference>
<dbReference type="InParanoid" id="E0VA18"/>
<dbReference type="InterPro" id="IPR015010">
    <property type="entry name" value="TERF2IP_Myb"/>
</dbReference>
<dbReference type="Pfam" id="PF08914">
    <property type="entry name" value="Myb_Rap1"/>
    <property type="match status" value="1"/>
</dbReference>
<evidence type="ECO:0000313" key="8">
    <source>
        <dbReference type="EnsemblMetazoa" id="PHUM025590-PA"/>
    </source>
</evidence>
<keyword evidence="5" id="KW-0804">Transcription</keyword>
<comment type="subunit">
    <text evidence="5">Homodimer.</text>
</comment>
<evidence type="ECO:0000256" key="1">
    <source>
        <dbReference type="ARBA" id="ARBA00010467"/>
    </source>
</evidence>
<evidence type="ECO:0000256" key="5">
    <source>
        <dbReference type="RuleBase" id="RU367107"/>
    </source>
</evidence>
<gene>
    <name evidence="8" type="primary">8238843</name>
    <name evidence="7" type="ORF">Phum_PHUM025590</name>
</gene>